<keyword evidence="2" id="KW-0472">Membrane</keyword>
<protein>
    <submittedName>
        <fullName evidence="3">DUF2897 family protein</fullName>
    </submittedName>
</protein>
<dbReference type="Proteomes" id="UP001253545">
    <property type="component" value="Unassembled WGS sequence"/>
</dbReference>
<dbReference type="RefSeq" id="WP_311367628.1">
    <property type="nucleotide sequence ID" value="NZ_JAVRHX010000001.1"/>
</dbReference>
<gene>
    <name evidence="3" type="ORF">RM552_04740</name>
</gene>
<reference evidence="3 4" key="1">
    <citation type="submission" date="2023-09" db="EMBL/GenBank/DDBJ databases">
        <authorList>
            <person name="Rey-Velasco X."/>
        </authorList>
    </citation>
    <scope>NUCLEOTIDE SEQUENCE [LARGE SCALE GENOMIC DNA]</scope>
    <source>
        <strain evidence="3 4">P117</strain>
    </source>
</reference>
<name>A0ABU2ZNF6_9ALTE</name>
<proteinExistence type="predicted"/>
<evidence type="ECO:0000313" key="4">
    <source>
        <dbReference type="Proteomes" id="UP001253545"/>
    </source>
</evidence>
<keyword evidence="2" id="KW-1133">Transmembrane helix</keyword>
<keyword evidence="4" id="KW-1185">Reference proteome</keyword>
<feature type="region of interest" description="Disordered" evidence="1">
    <location>
        <begin position="42"/>
        <end position="62"/>
    </location>
</feature>
<evidence type="ECO:0000256" key="1">
    <source>
        <dbReference type="SAM" id="MobiDB-lite"/>
    </source>
</evidence>
<evidence type="ECO:0000313" key="3">
    <source>
        <dbReference type="EMBL" id="MDT0594145.1"/>
    </source>
</evidence>
<sequence>MQLSLTWVIVIIVVVFAVIISNITLLKKSNKPFEFSDAYEKQKEAEKNKKPEDDQDKPSGLI</sequence>
<feature type="compositionally biased region" description="Basic and acidic residues" evidence="1">
    <location>
        <begin position="42"/>
        <end position="52"/>
    </location>
</feature>
<dbReference type="InterPro" id="IPR021550">
    <property type="entry name" value="DUF2897"/>
</dbReference>
<dbReference type="EMBL" id="JAVRHX010000001">
    <property type="protein sequence ID" value="MDT0594145.1"/>
    <property type="molecule type" value="Genomic_DNA"/>
</dbReference>
<feature type="transmembrane region" description="Helical" evidence="2">
    <location>
        <begin position="6"/>
        <end position="26"/>
    </location>
</feature>
<comment type="caution">
    <text evidence="3">The sequence shown here is derived from an EMBL/GenBank/DDBJ whole genome shotgun (WGS) entry which is preliminary data.</text>
</comment>
<organism evidence="3 4">
    <name type="scientific">Glaciecola petra</name>
    <dbReference type="NCBI Taxonomy" id="3075602"/>
    <lineage>
        <taxon>Bacteria</taxon>
        <taxon>Pseudomonadati</taxon>
        <taxon>Pseudomonadota</taxon>
        <taxon>Gammaproteobacteria</taxon>
        <taxon>Alteromonadales</taxon>
        <taxon>Alteromonadaceae</taxon>
        <taxon>Glaciecola</taxon>
    </lineage>
</organism>
<keyword evidence="2" id="KW-0812">Transmembrane</keyword>
<dbReference type="Pfam" id="PF11446">
    <property type="entry name" value="DUF2897"/>
    <property type="match status" value="1"/>
</dbReference>
<accession>A0ABU2ZNF6</accession>
<evidence type="ECO:0000256" key="2">
    <source>
        <dbReference type="SAM" id="Phobius"/>
    </source>
</evidence>